<comment type="caution">
    <text evidence="1">The sequence shown here is derived from an EMBL/GenBank/DDBJ whole genome shotgun (WGS) entry which is preliminary data.</text>
</comment>
<protein>
    <recommendedName>
        <fullName evidence="3">Tetratricopeptide repeat protein</fullName>
    </recommendedName>
</protein>
<accession>A0ABT5HSW2</accession>
<sequence length="95" mass="10793">MVLEMEIERIAGWVEHRVMPPNAAARALRNLLACYVRASQLNRNLTVFEQFAHALFERHFHGTGHPRLAAVLIERAWRLLDTSTGPASAITRLSF</sequence>
<evidence type="ECO:0000313" key="1">
    <source>
        <dbReference type="EMBL" id="MDC7683163.1"/>
    </source>
</evidence>
<name>A0ABT5HSW2_9CAUL</name>
<evidence type="ECO:0008006" key="3">
    <source>
        <dbReference type="Google" id="ProtNLM"/>
    </source>
</evidence>
<dbReference type="RefSeq" id="WP_272747643.1">
    <property type="nucleotide sequence ID" value="NZ_JAQQKX010000005.1"/>
</dbReference>
<dbReference type="EMBL" id="JAQQKX010000005">
    <property type="protein sequence ID" value="MDC7683163.1"/>
    <property type="molecule type" value="Genomic_DNA"/>
</dbReference>
<dbReference type="Proteomes" id="UP001214854">
    <property type="component" value="Unassembled WGS sequence"/>
</dbReference>
<evidence type="ECO:0000313" key="2">
    <source>
        <dbReference type="Proteomes" id="UP001214854"/>
    </source>
</evidence>
<keyword evidence="2" id="KW-1185">Reference proteome</keyword>
<organism evidence="1 2">
    <name type="scientific">Asticcacaulis aquaticus</name>
    <dbReference type="NCBI Taxonomy" id="2984212"/>
    <lineage>
        <taxon>Bacteria</taxon>
        <taxon>Pseudomonadati</taxon>
        <taxon>Pseudomonadota</taxon>
        <taxon>Alphaproteobacteria</taxon>
        <taxon>Caulobacterales</taxon>
        <taxon>Caulobacteraceae</taxon>
        <taxon>Asticcacaulis</taxon>
    </lineage>
</organism>
<gene>
    <name evidence="1" type="ORF">PQU92_07730</name>
</gene>
<reference evidence="1 2" key="1">
    <citation type="submission" date="2023-01" db="EMBL/GenBank/DDBJ databases">
        <title>Novel species of the genus Asticcacaulis isolated from rivers.</title>
        <authorList>
            <person name="Lu H."/>
        </authorList>
    </citation>
    <scope>NUCLEOTIDE SEQUENCE [LARGE SCALE GENOMIC DNA]</scope>
    <source>
        <strain evidence="1 2">BYS171W</strain>
    </source>
</reference>
<proteinExistence type="predicted"/>